<keyword evidence="1" id="KW-0175">Coiled coil</keyword>
<sequence>MATGSICNDWLATAADGQDFELRSKRLGQRSNGTPKLLRSDVTSSPYLATPSLPQRKCRTSLRTRVGSYRLADGTSISVTTVPTDGQYADDESRSGSGRPGSFSEGLLVIALEEENERLKGVLETERCARQTAEAEAIRQAARARECEHQMNKLSLQLAEAERKLGDLEQAAFNRTLVQAWLETATPQRCASVDQRPQSSRACSVVPEERKPQIESAVDLIKAIGSANCPPALSGEDYGFDQERSANNVTVDMATVVKQQDVRPHGTFGLLDAGSGAEFDLSDWDGAVIVRRSDWAISPHVRVRSGPSTPVSRGCPAMPLQAPAPLPAPGRVGCQALPCAESPPRSCTFLPASKLLGAPTPGGADCRSAGLLPACSLSLQDEKRWPPLPLPHMLVADSPGIPVAQMSGRGNQPPGVDFSLPAVNAVSAHTLTAARIWMPSGAALCHSGGFEPPNCAIQPSPSLLSAIPGGGEPVAKTPNGPLLEAFSAPNERIHPQLQHQHHQHPEYYQHCQVPSHPHQLWPPGSLRITERSPRLGGSSAVSLYSPSGLGPYYGGTRAAVSSFCSAPLDAHLYPHQDGGEWCNIPLGSPVGTPKNGTVFDGNI</sequence>
<evidence type="ECO:0000256" key="2">
    <source>
        <dbReference type="SAM" id="MobiDB-lite"/>
    </source>
</evidence>
<keyword evidence="4" id="KW-1185">Reference proteome</keyword>
<evidence type="ECO:0000313" key="3">
    <source>
        <dbReference type="EMBL" id="GLI62074.1"/>
    </source>
</evidence>
<dbReference type="EMBL" id="BSDZ01000011">
    <property type="protein sequence ID" value="GLI62074.1"/>
    <property type="molecule type" value="Genomic_DNA"/>
</dbReference>
<evidence type="ECO:0000256" key="1">
    <source>
        <dbReference type="SAM" id="Coils"/>
    </source>
</evidence>
<proteinExistence type="predicted"/>
<feature type="region of interest" description="Disordered" evidence="2">
    <location>
        <begin position="28"/>
        <end position="52"/>
    </location>
</feature>
<protein>
    <submittedName>
        <fullName evidence="3">Uncharacterized protein</fullName>
    </submittedName>
</protein>
<name>A0ABQ5RY22_9CHLO</name>
<accession>A0ABQ5RY22</accession>
<reference evidence="3 4" key="1">
    <citation type="journal article" date="2023" name="IScience">
        <title>Expanded male sex-determining region conserved during the evolution of homothallism in the green alga Volvox.</title>
        <authorList>
            <person name="Yamamoto K."/>
            <person name="Matsuzaki R."/>
            <person name="Mahakham W."/>
            <person name="Heman W."/>
            <person name="Sekimoto H."/>
            <person name="Kawachi M."/>
            <person name="Minakuchi Y."/>
            <person name="Toyoda A."/>
            <person name="Nozaki H."/>
        </authorList>
    </citation>
    <scope>NUCLEOTIDE SEQUENCE [LARGE SCALE GENOMIC DNA]</scope>
    <source>
        <strain evidence="3 4">NIES-4468</strain>
    </source>
</reference>
<feature type="region of interest" description="Disordered" evidence="2">
    <location>
        <begin position="80"/>
        <end position="102"/>
    </location>
</feature>
<comment type="caution">
    <text evidence="3">The sequence shown here is derived from an EMBL/GenBank/DDBJ whole genome shotgun (WGS) entry which is preliminary data.</text>
</comment>
<organism evidence="3 4">
    <name type="scientific">Volvox africanus</name>
    <dbReference type="NCBI Taxonomy" id="51714"/>
    <lineage>
        <taxon>Eukaryota</taxon>
        <taxon>Viridiplantae</taxon>
        <taxon>Chlorophyta</taxon>
        <taxon>core chlorophytes</taxon>
        <taxon>Chlorophyceae</taxon>
        <taxon>CS clade</taxon>
        <taxon>Chlamydomonadales</taxon>
        <taxon>Volvocaceae</taxon>
        <taxon>Volvox</taxon>
    </lineage>
</organism>
<evidence type="ECO:0000313" key="4">
    <source>
        <dbReference type="Proteomes" id="UP001165090"/>
    </source>
</evidence>
<feature type="coiled-coil region" evidence="1">
    <location>
        <begin position="144"/>
        <end position="171"/>
    </location>
</feature>
<gene>
    <name evidence="3" type="ORF">VaNZ11_004632</name>
</gene>
<dbReference type="Proteomes" id="UP001165090">
    <property type="component" value="Unassembled WGS sequence"/>
</dbReference>